<dbReference type="OrthoDB" id="2376237at2"/>
<dbReference type="AlphaFoldDB" id="A0A1I1LP68"/>
<dbReference type="SUPFAM" id="SSF54909">
    <property type="entry name" value="Dimeric alpha+beta barrel"/>
    <property type="match status" value="1"/>
</dbReference>
<feature type="domain" description="DUF3291" evidence="2">
    <location>
        <begin position="6"/>
        <end position="145"/>
    </location>
</feature>
<name>A0A1I1LP68_9ACTN</name>
<keyword evidence="4" id="KW-1185">Reference proteome</keyword>
<evidence type="ECO:0000259" key="2">
    <source>
        <dbReference type="Pfam" id="PF11695"/>
    </source>
</evidence>
<protein>
    <recommendedName>
        <fullName evidence="2">DUF3291 domain-containing protein</fullName>
    </recommendedName>
</protein>
<feature type="region of interest" description="Disordered" evidence="1">
    <location>
        <begin position="139"/>
        <end position="171"/>
    </location>
</feature>
<dbReference type="RefSeq" id="WP_093838865.1">
    <property type="nucleotide sequence ID" value="NZ_FOLM01000005.1"/>
</dbReference>
<evidence type="ECO:0000256" key="1">
    <source>
        <dbReference type="SAM" id="MobiDB-lite"/>
    </source>
</evidence>
<organism evidence="3 4">
    <name type="scientific">Streptomyces aidingensis</name>
    <dbReference type="NCBI Taxonomy" id="910347"/>
    <lineage>
        <taxon>Bacteria</taxon>
        <taxon>Bacillati</taxon>
        <taxon>Actinomycetota</taxon>
        <taxon>Actinomycetes</taxon>
        <taxon>Kitasatosporales</taxon>
        <taxon>Streptomycetaceae</taxon>
        <taxon>Streptomyces</taxon>
    </lineage>
</organism>
<dbReference type="STRING" id="910347.SAMN05421773_105311"/>
<dbReference type="InterPro" id="IPR021708">
    <property type="entry name" value="DUF3291"/>
</dbReference>
<reference evidence="3 4" key="1">
    <citation type="submission" date="2016-10" db="EMBL/GenBank/DDBJ databases">
        <authorList>
            <person name="de Groot N.N."/>
        </authorList>
    </citation>
    <scope>NUCLEOTIDE SEQUENCE [LARGE SCALE GENOMIC DNA]</scope>
    <source>
        <strain evidence="3 4">CGMCC 4.5739</strain>
    </source>
</reference>
<sequence length="171" mass="19104">MSGFHLAQVNIARLAAPLDSPQLADFVAHLPQINELAERSPGFVWRMVDEDGADATGLRPDRTDDMLLINCSLWESVESLHAYTYRTDHLRLLSRRREWFEAPDGPHQALWWVPAGHHPTVTEAMDRVAHLRHHGPTPHAFTFRKHFPAPSSTPDGRTPGTDRAGSPATAP</sequence>
<accession>A0A1I1LP68</accession>
<gene>
    <name evidence="3" type="ORF">SAMN05421773_105311</name>
</gene>
<dbReference type="Pfam" id="PF11695">
    <property type="entry name" value="DUF3291"/>
    <property type="match status" value="1"/>
</dbReference>
<dbReference type="EMBL" id="FOLM01000005">
    <property type="protein sequence ID" value="SFC74342.1"/>
    <property type="molecule type" value="Genomic_DNA"/>
</dbReference>
<evidence type="ECO:0000313" key="4">
    <source>
        <dbReference type="Proteomes" id="UP000199207"/>
    </source>
</evidence>
<proteinExistence type="predicted"/>
<dbReference type="InterPro" id="IPR011008">
    <property type="entry name" value="Dimeric_a/b-barrel"/>
</dbReference>
<dbReference type="Proteomes" id="UP000199207">
    <property type="component" value="Unassembled WGS sequence"/>
</dbReference>
<evidence type="ECO:0000313" key="3">
    <source>
        <dbReference type="EMBL" id="SFC74342.1"/>
    </source>
</evidence>